<evidence type="ECO:0000259" key="5">
    <source>
        <dbReference type="Pfam" id="PF01229"/>
    </source>
</evidence>
<dbReference type="InterPro" id="IPR049165">
    <property type="entry name" value="GH39_as"/>
</dbReference>
<dbReference type="Pfam" id="PF01229">
    <property type="entry name" value="Glyco_hydro_39"/>
    <property type="match status" value="1"/>
</dbReference>
<sequence length="129" mass="15101">MLKLDLCPSLASGSQTIFAWEGNVTPPKDYKKWEMLIKTVTIHFIDRYGIEEVLTWPFEIWNEPNLVNFWKDTDKEEYFKLYRVTVNAIKSVNKELKVGGPAICGGSDEWITDFLTFCMWKYPTNAYEC</sequence>
<dbReference type="InterPro" id="IPR051923">
    <property type="entry name" value="Glycosyl_Hydrolase_39"/>
</dbReference>
<accession>A0A1H9PQR5</accession>
<dbReference type="EMBL" id="FOGL01000005">
    <property type="protein sequence ID" value="SER50430.1"/>
    <property type="molecule type" value="Genomic_DNA"/>
</dbReference>
<dbReference type="PANTHER" id="PTHR12631:SF10">
    <property type="entry name" value="BETA-XYLOSIDASE-LIKE PROTEIN-RELATED"/>
    <property type="match status" value="1"/>
</dbReference>
<dbReference type="InterPro" id="IPR049166">
    <property type="entry name" value="GH39_cat"/>
</dbReference>
<dbReference type="SUPFAM" id="SSF51445">
    <property type="entry name" value="(Trans)glycosidases"/>
    <property type="match status" value="1"/>
</dbReference>
<reference evidence="6 7" key="1">
    <citation type="submission" date="2016-10" db="EMBL/GenBank/DDBJ databases">
        <authorList>
            <person name="de Groot N.N."/>
        </authorList>
    </citation>
    <scope>NUCLEOTIDE SEQUENCE [LARGE SCALE GENOMIC DNA]</scope>
    <source>
        <strain evidence="6 7">CGMCC 1.7727</strain>
    </source>
</reference>
<evidence type="ECO:0000313" key="7">
    <source>
        <dbReference type="Proteomes" id="UP000199687"/>
    </source>
</evidence>
<gene>
    <name evidence="6" type="ORF">SAMN04487944_105105</name>
</gene>
<keyword evidence="7" id="KW-1185">Reference proteome</keyword>
<organism evidence="6 7">
    <name type="scientific">Gracilibacillus ureilyticus</name>
    <dbReference type="NCBI Taxonomy" id="531814"/>
    <lineage>
        <taxon>Bacteria</taxon>
        <taxon>Bacillati</taxon>
        <taxon>Bacillota</taxon>
        <taxon>Bacilli</taxon>
        <taxon>Bacillales</taxon>
        <taxon>Bacillaceae</taxon>
        <taxon>Gracilibacillus</taxon>
    </lineage>
</organism>
<comment type="similarity">
    <text evidence="1">Belongs to the glycosyl hydrolase 39 family.</text>
</comment>
<dbReference type="PRINTS" id="PR00745">
    <property type="entry name" value="GLHYDRLASE39"/>
</dbReference>
<feature type="active site" description="Proton donor" evidence="4">
    <location>
        <position position="63"/>
    </location>
</feature>
<proteinExistence type="inferred from homology"/>
<dbReference type="AlphaFoldDB" id="A0A1H9PQR5"/>
<name>A0A1H9PQR5_9BACI</name>
<keyword evidence="2 6" id="KW-0378">Hydrolase</keyword>
<dbReference type="PROSITE" id="PS01027">
    <property type="entry name" value="GLYCOSYL_HYDROL_F39"/>
    <property type="match status" value="1"/>
</dbReference>
<dbReference type="PANTHER" id="PTHR12631">
    <property type="entry name" value="ALPHA-L-IDURONIDASE"/>
    <property type="match status" value="1"/>
</dbReference>
<evidence type="ECO:0000256" key="1">
    <source>
        <dbReference type="ARBA" id="ARBA00008875"/>
    </source>
</evidence>
<keyword evidence="3" id="KW-0326">Glycosidase</keyword>
<evidence type="ECO:0000313" key="6">
    <source>
        <dbReference type="EMBL" id="SER50430.1"/>
    </source>
</evidence>
<dbReference type="GO" id="GO:0004553">
    <property type="term" value="F:hydrolase activity, hydrolyzing O-glycosyl compounds"/>
    <property type="evidence" value="ECO:0007669"/>
    <property type="project" value="InterPro"/>
</dbReference>
<dbReference type="Gene3D" id="3.20.20.80">
    <property type="entry name" value="Glycosidases"/>
    <property type="match status" value="1"/>
</dbReference>
<evidence type="ECO:0000256" key="3">
    <source>
        <dbReference type="ARBA" id="ARBA00023295"/>
    </source>
</evidence>
<dbReference type="InterPro" id="IPR017853">
    <property type="entry name" value="GH"/>
</dbReference>
<dbReference type="InterPro" id="IPR000514">
    <property type="entry name" value="Glyco_hydro_39"/>
</dbReference>
<dbReference type="STRING" id="531814.SAMN04487944_105105"/>
<dbReference type="Proteomes" id="UP000199687">
    <property type="component" value="Unassembled WGS sequence"/>
</dbReference>
<evidence type="ECO:0000256" key="4">
    <source>
        <dbReference type="PIRSR" id="PIRSR600514-1"/>
    </source>
</evidence>
<protein>
    <submittedName>
        <fullName evidence="6">Glycosyl hydrolases family 39</fullName>
    </submittedName>
</protein>
<feature type="domain" description="Glycosyl hydrolases family 39 N-terminal catalytic" evidence="5">
    <location>
        <begin position="9"/>
        <end position="119"/>
    </location>
</feature>
<evidence type="ECO:0000256" key="2">
    <source>
        <dbReference type="ARBA" id="ARBA00022801"/>
    </source>
</evidence>
<dbReference type="GO" id="GO:0005975">
    <property type="term" value="P:carbohydrate metabolic process"/>
    <property type="evidence" value="ECO:0007669"/>
    <property type="project" value="InterPro"/>
</dbReference>